<dbReference type="Pfam" id="PF10209">
    <property type="entry name" value="DUF2340"/>
    <property type="match status" value="1"/>
</dbReference>
<dbReference type="Proteomes" id="UP000694865">
    <property type="component" value="Unplaced"/>
</dbReference>
<proteinExistence type="inferred from homology"/>
<comment type="similarity">
    <text evidence="1">Belongs to the UPF0538 family.</text>
</comment>
<evidence type="ECO:0000313" key="3">
    <source>
        <dbReference type="RefSeq" id="XP_002741430.1"/>
    </source>
</evidence>
<dbReference type="RefSeq" id="XP_002741430.1">
    <property type="nucleotide sequence ID" value="XM_002741384.2"/>
</dbReference>
<sequence>MTTDKSVKQVGLTLTVRLIRSFQHRNIKPIVLQNVSGTLTAREFMRLIDKEIEVKPGIPPPVRKYKYDTLKILHTAHGFKSNNSVINFEDDEKLILKEDVIIANSGVGHETELSYFKLEDYQAYKSDPVTTW</sequence>
<evidence type="ECO:0000313" key="2">
    <source>
        <dbReference type="Proteomes" id="UP000694865"/>
    </source>
</evidence>
<accession>A0ABM0H0E6</accession>
<evidence type="ECO:0000256" key="1">
    <source>
        <dbReference type="ARBA" id="ARBA00007176"/>
    </source>
</evidence>
<organism evidence="2 3">
    <name type="scientific">Saccoglossus kowalevskii</name>
    <name type="common">Acorn worm</name>
    <dbReference type="NCBI Taxonomy" id="10224"/>
    <lineage>
        <taxon>Eukaryota</taxon>
        <taxon>Metazoa</taxon>
        <taxon>Hemichordata</taxon>
        <taxon>Enteropneusta</taxon>
        <taxon>Harrimaniidae</taxon>
        <taxon>Saccoglossus</taxon>
    </lineage>
</organism>
<dbReference type="PANTHER" id="PTHR18444">
    <property type="entry name" value="UPF0538 FAMILY MEMBER"/>
    <property type="match status" value="1"/>
</dbReference>
<dbReference type="InterPro" id="IPR018794">
    <property type="entry name" value="UPF0538"/>
</dbReference>
<protein>
    <submittedName>
        <fullName evidence="3">UPF0538 protein C2orf76 homolog</fullName>
    </submittedName>
</protein>
<reference evidence="3" key="1">
    <citation type="submission" date="2025-08" db="UniProtKB">
        <authorList>
            <consortium name="RefSeq"/>
        </authorList>
    </citation>
    <scope>IDENTIFICATION</scope>
    <source>
        <tissue evidence="3">Testes</tissue>
    </source>
</reference>
<dbReference type="PANTHER" id="PTHR18444:SF9">
    <property type="entry name" value="UPF0538 PROTEIN C2ORF76"/>
    <property type="match status" value="1"/>
</dbReference>
<dbReference type="GeneID" id="100378788"/>
<name>A0ABM0H0E6_SACKO</name>
<keyword evidence="2" id="KW-1185">Reference proteome</keyword>
<gene>
    <name evidence="3" type="primary">LOC100378788</name>
</gene>